<evidence type="ECO:0000256" key="2">
    <source>
        <dbReference type="SAM" id="Phobius"/>
    </source>
</evidence>
<protein>
    <recommendedName>
        <fullName evidence="5">Phosphoribosylaminoimidazole-succinocarboxamide synthase</fullName>
    </recommendedName>
</protein>
<name>A0A9P8I5E9_9PEZI</name>
<accession>A0A9P8I5E9</accession>
<evidence type="ECO:0000313" key="3">
    <source>
        <dbReference type="EMBL" id="KAH0548400.1"/>
    </source>
</evidence>
<feature type="transmembrane region" description="Helical" evidence="2">
    <location>
        <begin position="688"/>
        <end position="707"/>
    </location>
</feature>
<keyword evidence="2" id="KW-0812">Transmembrane</keyword>
<evidence type="ECO:0008006" key="5">
    <source>
        <dbReference type="Google" id="ProtNLM"/>
    </source>
</evidence>
<dbReference type="AlphaFoldDB" id="A0A9P8I5E9"/>
<evidence type="ECO:0000256" key="1">
    <source>
        <dbReference type="SAM" id="MobiDB-lite"/>
    </source>
</evidence>
<gene>
    <name evidence="3" type="ORF">GP486_007958</name>
</gene>
<feature type="transmembrane region" description="Helical" evidence="2">
    <location>
        <begin position="532"/>
        <end position="557"/>
    </location>
</feature>
<dbReference type="EMBL" id="JAGHQM010002602">
    <property type="protein sequence ID" value="KAH0548400.1"/>
    <property type="molecule type" value="Genomic_DNA"/>
</dbReference>
<feature type="transmembrane region" description="Helical" evidence="2">
    <location>
        <begin position="222"/>
        <end position="243"/>
    </location>
</feature>
<keyword evidence="4" id="KW-1185">Reference proteome</keyword>
<feature type="transmembrane region" description="Helical" evidence="2">
    <location>
        <begin position="577"/>
        <end position="596"/>
    </location>
</feature>
<reference evidence="3" key="1">
    <citation type="submission" date="2021-03" db="EMBL/GenBank/DDBJ databases">
        <title>Comparative genomics and phylogenomic investigation of the class Geoglossomycetes provide insights into ecological specialization and systematics.</title>
        <authorList>
            <person name="Melie T."/>
            <person name="Pirro S."/>
            <person name="Miller A.N."/>
            <person name="Quandt A."/>
        </authorList>
    </citation>
    <scope>NUCLEOTIDE SEQUENCE</scope>
    <source>
        <strain evidence="3">CAQ_001_2017</strain>
    </source>
</reference>
<dbReference type="Pfam" id="PF11915">
    <property type="entry name" value="DUF3433"/>
    <property type="match status" value="2"/>
</dbReference>
<dbReference type="PANTHER" id="PTHR37544">
    <property type="entry name" value="SPRAY-RELATED"/>
    <property type="match status" value="1"/>
</dbReference>
<organism evidence="3 4">
    <name type="scientific">Trichoglossum hirsutum</name>
    <dbReference type="NCBI Taxonomy" id="265104"/>
    <lineage>
        <taxon>Eukaryota</taxon>
        <taxon>Fungi</taxon>
        <taxon>Dikarya</taxon>
        <taxon>Ascomycota</taxon>
        <taxon>Pezizomycotina</taxon>
        <taxon>Geoglossomycetes</taxon>
        <taxon>Geoglossales</taxon>
        <taxon>Geoglossaceae</taxon>
        <taxon>Trichoglossum</taxon>
    </lineage>
</organism>
<feature type="compositionally biased region" description="Low complexity" evidence="1">
    <location>
        <begin position="111"/>
        <end position="123"/>
    </location>
</feature>
<keyword evidence="2" id="KW-1133">Transmembrane helix</keyword>
<feature type="non-terminal residue" evidence="3">
    <location>
        <position position="800"/>
    </location>
</feature>
<comment type="caution">
    <text evidence="3">The sequence shown here is derived from an EMBL/GenBank/DDBJ whole genome shotgun (WGS) entry which is preliminary data.</text>
</comment>
<sequence>TRPQLSHSPSRQSIAASEDYKSFSDYASEVESSLDDRASILRWHTPPSHGISNTALENPQSEATLPVLRHKNNKSIAAALPLPPGVRFDEADVKAQEPAKTAIPPTKPTESDTSPPTPGTDDTPYIRFAIEQLTLPADATSSRRPASESSEETYPVARIIPDEGLGYMRKELNRESSFRSEDPLPSESLEEPETFIPVERPEESYLHPELDFVPGPLRLSSLVSILLLCLLMAGALVFCFIWSRQHNGLRDYRATGNGQYFVFGYLPQLLAALLVLALLCVENAIFRVMPFVMMSSTNTTLRSKALFVDLIKTNFLLPRLDLFKSTNVLIASSLAAFWLSLFTIPLQSSLFQVRLVDIGGEGTWRWIVVEPVLWILVGIWGVVAVSALALCFFFSGRRTGLKWDPVSLADLFTLLQRSNSLADFNGSEIFEDHNAFRDKLRERTDRLGYWKTTKSDEVFYSLAEEGAPTRRYSIQQGKLKEKTPEPIFAETLGYDIEGQRPLRSAASESLRERIFSPGIRYRTVPWFLRDTYIVAWILITFLLYLAFLIASFVHQAIRRGFRPLLDSGPNSVGFSPAGFLYSFLPSCIGMVLFLCWQPIDTYFRALQPFAALASPDGAPAADSLLLDYTSCLPIEVTVKAVVSGHWKVAWMSLISLLSLILPVLGGGVLWAEYFPESGEIRVAGRMGAFYTLVVILGLYTLSFFTIWPRWKRYLPHDVRTLAELISFVYQSPVLTEAAFRDPRSKTDLVTRLLSHAPGEKAPGRYAFGVYFGLDNREHLGIDRLQRRHYADMLVTTAGRM</sequence>
<feature type="region of interest" description="Disordered" evidence="1">
    <location>
        <begin position="94"/>
        <end position="124"/>
    </location>
</feature>
<feature type="transmembrane region" description="Helical" evidence="2">
    <location>
        <begin position="648"/>
        <end position="668"/>
    </location>
</feature>
<proteinExistence type="predicted"/>
<dbReference type="PANTHER" id="PTHR37544:SF1">
    <property type="entry name" value="PHOSPHORIBOSYLAMINOIMIDAZOLE-SUCCINOCARBOXAMIDE SYNTHASE"/>
    <property type="match status" value="1"/>
</dbReference>
<feature type="transmembrane region" description="Helical" evidence="2">
    <location>
        <begin position="263"/>
        <end position="286"/>
    </location>
</feature>
<keyword evidence="2" id="KW-0472">Membrane</keyword>
<dbReference type="Proteomes" id="UP000750711">
    <property type="component" value="Unassembled WGS sequence"/>
</dbReference>
<feature type="transmembrane region" description="Helical" evidence="2">
    <location>
        <begin position="371"/>
        <end position="394"/>
    </location>
</feature>
<evidence type="ECO:0000313" key="4">
    <source>
        <dbReference type="Proteomes" id="UP000750711"/>
    </source>
</evidence>
<dbReference type="InterPro" id="IPR021840">
    <property type="entry name" value="DUF3433"/>
</dbReference>